<sequence>MNKLLLTFLIFVSCQTQNVAVNEFYADIDFEQQMFQNPEIFKVDKLIDGDTFWVMNSRREHMKVRLIGIDAPETRTVFKKKKHPFGMTSKLYLDSILVANPYVKLTFDVDSLDQYGRTLAYVYLNDGTFVNELMVKNGYATLMTIPPNVKYQERLYKAQVEARERKLGIWKSGLY</sequence>
<proteinExistence type="predicted"/>
<keyword evidence="6" id="KW-1185">Reference proteome</keyword>
<organism evidence="5 6">
    <name type="scientific">Sphingobacterium hotanense</name>
    <dbReference type="NCBI Taxonomy" id="649196"/>
    <lineage>
        <taxon>Bacteria</taxon>
        <taxon>Pseudomonadati</taxon>
        <taxon>Bacteroidota</taxon>
        <taxon>Sphingobacteriia</taxon>
        <taxon>Sphingobacteriales</taxon>
        <taxon>Sphingobacteriaceae</taxon>
        <taxon>Sphingobacterium</taxon>
    </lineage>
</organism>
<gene>
    <name evidence="5" type="ORF">HX018_17370</name>
</gene>
<dbReference type="SMART" id="SM00318">
    <property type="entry name" value="SNc"/>
    <property type="match status" value="1"/>
</dbReference>
<name>A0ABT7NS15_9SPHI</name>
<dbReference type="Pfam" id="PF00565">
    <property type="entry name" value="SNase"/>
    <property type="match status" value="1"/>
</dbReference>
<feature type="domain" description="TNase-like" evidence="4">
    <location>
        <begin position="37"/>
        <end position="172"/>
    </location>
</feature>
<protein>
    <submittedName>
        <fullName evidence="5">Thermonuclease family protein</fullName>
    </submittedName>
</protein>
<reference evidence="5" key="1">
    <citation type="submission" date="2020-06" db="EMBL/GenBank/DDBJ databases">
        <authorList>
            <person name="Dong N."/>
        </authorList>
    </citation>
    <scope>NUCLEOTIDE SEQUENCE</scope>
    <source>
        <strain evidence="5">R1692</strain>
    </source>
</reference>
<evidence type="ECO:0000256" key="1">
    <source>
        <dbReference type="ARBA" id="ARBA00022722"/>
    </source>
</evidence>
<evidence type="ECO:0000313" key="5">
    <source>
        <dbReference type="EMBL" id="MDM1050012.1"/>
    </source>
</evidence>
<evidence type="ECO:0000256" key="3">
    <source>
        <dbReference type="ARBA" id="ARBA00022801"/>
    </source>
</evidence>
<comment type="caution">
    <text evidence="5">The sequence shown here is derived from an EMBL/GenBank/DDBJ whole genome shotgun (WGS) entry which is preliminary data.</text>
</comment>
<keyword evidence="3" id="KW-0378">Hydrolase</keyword>
<dbReference type="PANTHER" id="PTHR12302:SF3">
    <property type="entry name" value="SERINE_THREONINE-PROTEIN KINASE 31"/>
    <property type="match status" value="1"/>
</dbReference>
<evidence type="ECO:0000256" key="2">
    <source>
        <dbReference type="ARBA" id="ARBA00022759"/>
    </source>
</evidence>
<reference evidence="5" key="2">
    <citation type="journal article" date="2022" name="Sci. Total Environ.">
        <title>Prevalence, transmission, and molecular epidemiology of tet(X)-positive bacteria among humans, animals, and environmental niches in China: An epidemiological, and genomic-based study.</title>
        <authorList>
            <person name="Dong N."/>
            <person name="Zeng Y."/>
            <person name="Cai C."/>
            <person name="Sun C."/>
            <person name="Lu J."/>
            <person name="Liu C."/>
            <person name="Zhou H."/>
            <person name="Sun Q."/>
            <person name="Shu L."/>
            <person name="Wang H."/>
            <person name="Wang Y."/>
            <person name="Wang S."/>
            <person name="Wu C."/>
            <person name="Chan E.W."/>
            <person name="Chen G."/>
            <person name="Shen Z."/>
            <person name="Chen S."/>
            <person name="Zhang R."/>
        </authorList>
    </citation>
    <scope>NUCLEOTIDE SEQUENCE</scope>
    <source>
        <strain evidence="5">R1692</strain>
    </source>
</reference>
<dbReference type="RefSeq" id="WP_187774006.1">
    <property type="nucleotide sequence ID" value="NZ_CP030848.1"/>
</dbReference>
<dbReference type="InterPro" id="IPR016071">
    <property type="entry name" value="Staphylococal_nuclease_OB-fold"/>
</dbReference>
<evidence type="ECO:0000259" key="4">
    <source>
        <dbReference type="PROSITE" id="PS50830"/>
    </source>
</evidence>
<dbReference type="PANTHER" id="PTHR12302">
    <property type="entry name" value="EBNA2 BINDING PROTEIN P100"/>
    <property type="match status" value="1"/>
</dbReference>
<dbReference type="InterPro" id="IPR035437">
    <property type="entry name" value="SNase_OB-fold_sf"/>
</dbReference>
<evidence type="ECO:0000313" key="6">
    <source>
        <dbReference type="Proteomes" id="UP001170954"/>
    </source>
</evidence>
<dbReference type="EMBL" id="JACAGK010000066">
    <property type="protein sequence ID" value="MDM1050012.1"/>
    <property type="molecule type" value="Genomic_DNA"/>
</dbReference>
<dbReference type="CDD" id="cd00175">
    <property type="entry name" value="SNc"/>
    <property type="match status" value="1"/>
</dbReference>
<dbReference type="PROSITE" id="PS50830">
    <property type="entry name" value="TNASE_3"/>
    <property type="match status" value="1"/>
</dbReference>
<dbReference type="Gene3D" id="2.40.50.90">
    <property type="match status" value="1"/>
</dbReference>
<keyword evidence="1" id="KW-0540">Nuclease</keyword>
<accession>A0ABT7NS15</accession>
<dbReference type="Proteomes" id="UP001170954">
    <property type="component" value="Unassembled WGS sequence"/>
</dbReference>
<keyword evidence="2" id="KW-0255">Endonuclease</keyword>
<dbReference type="SUPFAM" id="SSF50199">
    <property type="entry name" value="Staphylococcal nuclease"/>
    <property type="match status" value="1"/>
</dbReference>